<dbReference type="RefSeq" id="WP_354501392.1">
    <property type="nucleotide sequence ID" value="NZ_JBEPLV010000007.1"/>
</dbReference>
<keyword evidence="2" id="KW-1185">Reference proteome</keyword>
<evidence type="ECO:0008006" key="3">
    <source>
        <dbReference type="Google" id="ProtNLM"/>
    </source>
</evidence>
<sequence>MKLADIKGSYDAIFSLGDLCLISMQLEKNNLRPYAGPLDWMASYNLSDVNRLLTNRFARFMDLANLEVEKQISDALYLVVEKEYNFLSNHDFLTYKNTPDNLADYPAIKAKYDRRVQRFLHKCATARRILFIRTEGTHEQTAELEQVLSGLVVNDFNILLLNHTTAVQTIVENDCPLKRVCSLQMPEVGKWDGNDPLWADILSGIVLDES</sequence>
<dbReference type="InterPro" id="IPR014903">
    <property type="entry name" value="DUF1796"/>
</dbReference>
<dbReference type="Proteomes" id="UP001549098">
    <property type="component" value="Unassembled WGS sequence"/>
</dbReference>
<evidence type="ECO:0000313" key="1">
    <source>
        <dbReference type="EMBL" id="MET3548798.1"/>
    </source>
</evidence>
<protein>
    <recommendedName>
        <fullName evidence="3">Peptidase</fullName>
    </recommendedName>
</protein>
<comment type="caution">
    <text evidence="1">The sequence shown here is derived from an EMBL/GenBank/DDBJ whole genome shotgun (WGS) entry which is preliminary data.</text>
</comment>
<dbReference type="EMBL" id="JBEPLV010000007">
    <property type="protein sequence ID" value="MET3548798.1"/>
    <property type="molecule type" value="Genomic_DNA"/>
</dbReference>
<dbReference type="Pfam" id="PF08795">
    <property type="entry name" value="DUF1796"/>
    <property type="match status" value="1"/>
</dbReference>
<name>A0ABV2FAJ2_9BACL</name>
<organism evidence="1 2">
    <name type="scientific">Paenibacillus favisporus</name>
    <dbReference type="NCBI Taxonomy" id="221028"/>
    <lineage>
        <taxon>Bacteria</taxon>
        <taxon>Bacillati</taxon>
        <taxon>Bacillota</taxon>
        <taxon>Bacilli</taxon>
        <taxon>Bacillales</taxon>
        <taxon>Paenibacillaceae</taxon>
        <taxon>Paenibacillus</taxon>
    </lineage>
</organism>
<accession>A0ABV2FAJ2</accession>
<gene>
    <name evidence="1" type="ORF">ABID47_005430</name>
</gene>
<proteinExistence type="predicted"/>
<evidence type="ECO:0000313" key="2">
    <source>
        <dbReference type="Proteomes" id="UP001549098"/>
    </source>
</evidence>
<reference evidence="1 2" key="1">
    <citation type="submission" date="2024-06" db="EMBL/GenBank/DDBJ databases">
        <title>Genomic Encyclopedia of Type Strains, Phase IV (KMG-IV): sequencing the most valuable type-strain genomes for metagenomic binning, comparative biology and taxonomic classification.</title>
        <authorList>
            <person name="Goeker M."/>
        </authorList>
    </citation>
    <scope>NUCLEOTIDE SEQUENCE [LARGE SCALE GENOMIC DNA]</scope>
    <source>
        <strain evidence="1 2">DSM 17253</strain>
    </source>
</reference>